<reference evidence="4" key="1">
    <citation type="submission" date="2016-06" db="EMBL/GenBank/DDBJ databases">
        <title>Parallel loss of symbiosis genes in relatives of nitrogen-fixing non-legume Parasponia.</title>
        <authorList>
            <person name="Van Velzen R."/>
            <person name="Holmer R."/>
            <person name="Bu F."/>
            <person name="Rutten L."/>
            <person name="Van Zeijl A."/>
            <person name="Liu W."/>
            <person name="Santuari L."/>
            <person name="Cao Q."/>
            <person name="Sharma T."/>
            <person name="Shen D."/>
            <person name="Roswanjaya Y."/>
            <person name="Wardhani T."/>
            <person name="Kalhor M.S."/>
            <person name="Jansen J."/>
            <person name="Van den Hoogen J."/>
            <person name="Gungor B."/>
            <person name="Hartog M."/>
            <person name="Hontelez J."/>
            <person name="Verver J."/>
            <person name="Yang W.-C."/>
            <person name="Schijlen E."/>
            <person name="Repin R."/>
            <person name="Schilthuizen M."/>
            <person name="Schranz E."/>
            <person name="Heidstra R."/>
            <person name="Miyata K."/>
            <person name="Fedorova E."/>
            <person name="Kohlen W."/>
            <person name="Bisseling T."/>
            <person name="Smit S."/>
            <person name="Geurts R."/>
        </authorList>
    </citation>
    <scope>NUCLEOTIDE SEQUENCE [LARGE SCALE GENOMIC DNA]</scope>
    <source>
        <strain evidence="4">cv. WU1-14</strain>
    </source>
</reference>
<evidence type="ECO:0000256" key="2">
    <source>
        <dbReference type="SAM" id="Phobius"/>
    </source>
</evidence>
<sequence>QGHVNSMLKLAELLALTGLYVTFLTPVTSTIVLTISNGHEEDHPRTGDQIVDGFFSMMEKTKPVSRERLVSGKLGSDDSPLVTCIISDAIFGGFTIDVAEELGVPVIHFRTASACYFWSYFSFPDLIESDELL</sequence>
<keyword evidence="2" id="KW-0812">Transmembrane</keyword>
<dbReference type="OrthoDB" id="5835829at2759"/>
<dbReference type="GO" id="GO:0080044">
    <property type="term" value="F:quercetin 7-O-glucosyltransferase activity"/>
    <property type="evidence" value="ECO:0007669"/>
    <property type="project" value="TreeGrafter"/>
</dbReference>
<dbReference type="AlphaFoldDB" id="A0A2P5C653"/>
<accession>A0A2P5C653</accession>
<feature type="non-terminal residue" evidence="3">
    <location>
        <position position="1"/>
    </location>
</feature>
<protein>
    <submittedName>
        <fullName evidence="3">UDP-glucuronosyl/UDP-glucosyltransferase</fullName>
    </submittedName>
</protein>
<keyword evidence="2" id="KW-1133">Transmembrane helix</keyword>
<dbReference type="SUPFAM" id="SSF53756">
    <property type="entry name" value="UDP-Glycosyltransferase/glycogen phosphorylase"/>
    <property type="match status" value="1"/>
</dbReference>
<keyword evidence="3" id="KW-0808">Transferase</keyword>
<organism evidence="3 4">
    <name type="scientific">Parasponia andersonii</name>
    <name type="common">Sponia andersonii</name>
    <dbReference type="NCBI Taxonomy" id="3476"/>
    <lineage>
        <taxon>Eukaryota</taxon>
        <taxon>Viridiplantae</taxon>
        <taxon>Streptophyta</taxon>
        <taxon>Embryophyta</taxon>
        <taxon>Tracheophyta</taxon>
        <taxon>Spermatophyta</taxon>
        <taxon>Magnoliopsida</taxon>
        <taxon>eudicotyledons</taxon>
        <taxon>Gunneridae</taxon>
        <taxon>Pentapetalae</taxon>
        <taxon>rosids</taxon>
        <taxon>fabids</taxon>
        <taxon>Rosales</taxon>
        <taxon>Cannabaceae</taxon>
        <taxon>Parasponia</taxon>
    </lineage>
</organism>
<comment type="similarity">
    <text evidence="1">Belongs to the UDP-glycosyltransferase family.</text>
</comment>
<feature type="transmembrane region" description="Helical" evidence="2">
    <location>
        <begin position="13"/>
        <end position="35"/>
    </location>
</feature>
<keyword evidence="4" id="KW-1185">Reference proteome</keyword>
<dbReference type="PANTHER" id="PTHR11926:SF1392">
    <property type="entry name" value="GLYCOSYLTRANSFERASE"/>
    <property type="match status" value="1"/>
</dbReference>
<evidence type="ECO:0000256" key="1">
    <source>
        <dbReference type="ARBA" id="ARBA00009995"/>
    </source>
</evidence>
<name>A0A2P5C653_PARAD</name>
<dbReference type="Gene3D" id="3.40.50.2000">
    <property type="entry name" value="Glycogen Phosphorylase B"/>
    <property type="match status" value="1"/>
</dbReference>
<comment type="caution">
    <text evidence="3">The sequence shown here is derived from an EMBL/GenBank/DDBJ whole genome shotgun (WGS) entry which is preliminary data.</text>
</comment>
<dbReference type="Proteomes" id="UP000237105">
    <property type="component" value="Unassembled WGS sequence"/>
</dbReference>
<gene>
    <name evidence="3" type="ORF">PanWU01x14_180810</name>
</gene>
<dbReference type="GO" id="GO:0080043">
    <property type="term" value="F:quercetin 3-O-glucosyltransferase activity"/>
    <property type="evidence" value="ECO:0007669"/>
    <property type="project" value="TreeGrafter"/>
</dbReference>
<dbReference type="EMBL" id="JXTB01000170">
    <property type="protein sequence ID" value="PON56513.1"/>
    <property type="molecule type" value="Genomic_DNA"/>
</dbReference>
<dbReference type="STRING" id="3476.A0A2P5C653"/>
<evidence type="ECO:0000313" key="4">
    <source>
        <dbReference type="Proteomes" id="UP000237105"/>
    </source>
</evidence>
<proteinExistence type="inferred from homology"/>
<dbReference type="PANTHER" id="PTHR11926">
    <property type="entry name" value="GLUCOSYL/GLUCURONOSYL TRANSFERASES"/>
    <property type="match status" value="1"/>
</dbReference>
<evidence type="ECO:0000313" key="3">
    <source>
        <dbReference type="EMBL" id="PON56513.1"/>
    </source>
</evidence>
<keyword evidence="2" id="KW-0472">Membrane</keyword>